<dbReference type="Gene3D" id="3.40.50.300">
    <property type="entry name" value="P-loop containing nucleotide triphosphate hydrolases"/>
    <property type="match status" value="2"/>
</dbReference>
<comment type="caution">
    <text evidence="8">The sequence shown here is derived from an EMBL/GenBank/DDBJ whole genome shotgun (WGS) entry which is preliminary data.</text>
</comment>
<dbReference type="InterPro" id="IPR050534">
    <property type="entry name" value="Coronavir_polyprotein_1ab"/>
</dbReference>
<dbReference type="PROSITE" id="PS01175">
    <property type="entry name" value="RIBONUCLEASE_II"/>
    <property type="match status" value="1"/>
</dbReference>
<evidence type="ECO:0000313" key="9">
    <source>
        <dbReference type="Proteomes" id="UP001634394"/>
    </source>
</evidence>
<dbReference type="Pfam" id="PF25049">
    <property type="entry name" value="OB_HELZ2"/>
    <property type="match status" value="1"/>
</dbReference>
<dbReference type="Proteomes" id="UP001634394">
    <property type="component" value="Unassembled WGS sequence"/>
</dbReference>
<feature type="compositionally biased region" description="Basic residues" evidence="6">
    <location>
        <begin position="482"/>
        <end position="499"/>
    </location>
</feature>
<dbReference type="InterPro" id="IPR027417">
    <property type="entry name" value="P-loop_NTPase"/>
</dbReference>
<dbReference type="InterPro" id="IPR047187">
    <property type="entry name" value="SF1_C_Upf1"/>
</dbReference>
<name>A0ABD3W3N7_SINWO</name>
<dbReference type="GO" id="GO:0004386">
    <property type="term" value="F:helicase activity"/>
    <property type="evidence" value="ECO:0007669"/>
    <property type="project" value="UniProtKB-KW"/>
</dbReference>
<evidence type="ECO:0000313" key="8">
    <source>
        <dbReference type="EMBL" id="KAL3868502.1"/>
    </source>
</evidence>
<dbReference type="GO" id="GO:0016787">
    <property type="term" value="F:hydrolase activity"/>
    <property type="evidence" value="ECO:0007669"/>
    <property type="project" value="UniProtKB-KW"/>
</dbReference>
<feature type="region of interest" description="Disordered" evidence="6">
    <location>
        <begin position="445"/>
        <end position="539"/>
    </location>
</feature>
<evidence type="ECO:0000256" key="2">
    <source>
        <dbReference type="ARBA" id="ARBA00022741"/>
    </source>
</evidence>
<dbReference type="SMART" id="SM00955">
    <property type="entry name" value="RNB"/>
    <property type="match status" value="1"/>
</dbReference>
<dbReference type="GO" id="GO:0005524">
    <property type="term" value="F:ATP binding"/>
    <property type="evidence" value="ECO:0007669"/>
    <property type="project" value="UniProtKB-KW"/>
</dbReference>
<feature type="compositionally biased region" description="Basic and acidic residues" evidence="6">
    <location>
        <begin position="13"/>
        <end position="44"/>
    </location>
</feature>
<feature type="compositionally biased region" description="Polar residues" evidence="6">
    <location>
        <begin position="587"/>
        <end position="603"/>
    </location>
</feature>
<feature type="compositionally biased region" description="Basic and acidic residues" evidence="6">
    <location>
        <begin position="502"/>
        <end position="517"/>
    </location>
</feature>
<evidence type="ECO:0000259" key="7">
    <source>
        <dbReference type="SMART" id="SM00955"/>
    </source>
</evidence>
<gene>
    <name evidence="8" type="ORF">ACJMK2_041303</name>
</gene>
<proteinExistence type="inferred from homology"/>
<feature type="compositionally biased region" description="Polar residues" evidence="6">
    <location>
        <begin position="98"/>
        <end position="108"/>
    </location>
</feature>
<dbReference type="InterPro" id="IPR022966">
    <property type="entry name" value="RNase_II/R_CS"/>
</dbReference>
<sequence>MYTDQDFQSVANKLDDASFKDQFHDYSDSGENQDKYKDTRTDEVVPHSTIKSEDSNLLTKYGCADCSSIIGECELREHADGVPPPSPMHKINDQVTRADSAESRNTNGAIEGQEQPMENPAVPIASNQETNVGDEAIAHGQDTLLPAMTHTEDNQSEQVIDACSLINNSDNENISCLSAFQKRLMQTVVPELDQKVTSSPKQIQLLIEQAKQAISKQELGHAKNSLNKAYLSLVTMANRLEDRFVANGHKTCSDLYLKTGNISMAIRSFYRGIKYFSRWNPHVQVKKAGLLWKPFFQIMDSFHDSDEELRSLLEELDKISEDLEQDEKWDRCCFVAKNVHTSYMEAERRNLWTETYIRECKKKTVLRMARCTYQRKIFLAVNLNCQYVLEQLCNYDCTEAMMLWAISLRETKNYDMAQEKAESALRGCTSEAERQAIQTFLQSIHDSRDQRQSEDNESAWLQGTNAGKDAEERKRAEEARTRHVKHAKRHRFRLKKRSSNRQTHDHDIPRSPIKERNSSLNSDDTETEHTAGATSSDYNSNQIEAVNCTTAKDHTNGLNNAVASEKNSPVKLGKNKRRRRTRNLTGASSRRVGTSNTASDNLVSRQRSVSLNIENNEPVDWSDCEDENVSFTGSDSMYSVTDLPRENPQDKMDDAEASYFETSRMFFNEQTDSCDEDAIVMTKMLQEGLKLNEDFLTKINKSERPPFYEEELSDQELSRRSREQPSRYKECIFQIESSHLAYCIPIHQSDNIRKIEISGRSKAGQAFSDDKVCVEILERGDPKKEEGKAFGKVVKILRRNRKENIKHPVYACTIDDLESHLMKPICKTVPKIHILNINILNKCPRLKRYRVELYNYDPVTEKLEFEKWIDIPPEERNSYVFLVVYMGWTKRHIYPRGAVVKILPCAKDLKCGIGLLNIQYEVPGHYLSQTVKRVESVMSRHENCELAEALKVDRSDLTALRTFTIDPPGSKDLDDALSVEQMESGYRVGVHISDVTAYVHKGDPVDMEAQNRTTTFYPSVSRPHHMMPEPFSENLCSLLPGKCRLSISLFFNLSKEAKVLGMPKIQKSIIKSSRRFTYREVQDIITSNRTDSDQDIEQDIHILFMLATAMRKKRLGNSMYALRMEFDEETDDDSLPRNIEAHYLVEEFMILSNKTVAEILIKKFPNLVPLRCQDMPPDGELQSWLKRQSEIVDVLLSLQNRRVSNFKTPSLDSALNNQSQLLIAVQQNIFQVLSSLPSTDALKYMKTDELHPLQCLALQEWYQIQEHAEYRCSGVLKNKSTEGRHFSLEMNHYTHFTSPIRRYVDQMVHRLIHRFIDGKTEVYTQKEVEELCVRLNTVAQRAKAYQKNCKSLAIAEKLKDRPSMFFCFIEDVTDRRVTFSTPALKIVHRSFRELPFNLLDISSRPIINQDTQTDRDFVTVEWHKRLYEFHGFSSAARRQISRIDPNQHVVYIPYKDWVRALLSALKGNAAGVLESFRNITPGLYRVPSSCETAEDVSTETHDSTMVQPISKFSTTFSYGQVVKIQMTATAQKGILVPSPQLYAMTRNVKCCLQHTEDPVKYLYRYSTRPTMERYQNISEYLNRWLPLVLMEAATTALRNEGGFVINNLPVRFSGRRGQFRLQAGFCFERNIEISGRGVYGLAEETEMAGDNESDDENTAVSHDWLCIRRTEPMQRDSLTPSSICVTHADIIKVRKRKERDEISVHFQIHPQSSVPEDVVVERCAVELLMKSDVDRRTELYLKALDKANELAKKIALNKEMPKLDKDHQRLAKRIMQTEELNVGTLPKNNTKQHEAISKTLRSRFSLIQGPPGTGKSYTGIKLLYLFNKINKWWEQEGNKRKQILFCGPSNKSVDQVAWWMINRLKEHCPNIVRMYGRSIEAVEFPIPGKTFLSKRSMRECKAAEDISDISLHHLIRKKGKPHAEKIKAFDKKFKQHGYIPDYKEVQEYVHLLKLATVSELKRHDVILCTTAVASNAKLLEGTDIYQIIIDEAAMCPEPQCLVPIIATKAEQVVLIGDHKQLQPIIMCREAAELGLDKSMFERHALSQSRDGNNVQYTLLEIQYRMHPRLCDFPSKEFYDNKLETGHSYYWQEGKWQEGINGQPDIWIHRPLKLWSNKTFPHIFCHIEGREDILTVSTEEGNEQSRSNKEEVSQMMKIFTHMVNFEMVDSDRINVVSQYNAQCYELREALTKQGFVNFHVNTVVASQGGEWDYVLFSTVRSLPEYMIERNPTLGWCKMNLGFITDHHQINVALTRARKGLIIVGNRNLLQCDPVWKRLIAMYEQRGCMKTAGEFPPKFSRRDRRKNRR</sequence>
<evidence type="ECO:0000256" key="3">
    <source>
        <dbReference type="ARBA" id="ARBA00022801"/>
    </source>
</evidence>
<evidence type="ECO:0000256" key="1">
    <source>
        <dbReference type="ARBA" id="ARBA00007913"/>
    </source>
</evidence>
<evidence type="ECO:0000256" key="6">
    <source>
        <dbReference type="SAM" id="MobiDB-lite"/>
    </source>
</evidence>
<feature type="compositionally biased region" description="Basic and acidic residues" evidence="6">
    <location>
        <begin position="468"/>
        <end position="481"/>
    </location>
</feature>
<feature type="compositionally biased region" description="Basic and acidic residues" evidence="6">
    <location>
        <begin position="445"/>
        <end position="454"/>
    </location>
</feature>
<evidence type="ECO:0000256" key="4">
    <source>
        <dbReference type="ARBA" id="ARBA00022806"/>
    </source>
</evidence>
<protein>
    <recommendedName>
        <fullName evidence="7">RNB domain-containing protein</fullName>
    </recommendedName>
</protein>
<dbReference type="SUPFAM" id="SSF52540">
    <property type="entry name" value="P-loop containing nucleoside triphosphate hydrolases"/>
    <property type="match status" value="1"/>
</dbReference>
<dbReference type="InterPro" id="IPR041679">
    <property type="entry name" value="DNA2/NAM7-like_C"/>
</dbReference>
<dbReference type="InterPro" id="IPR056787">
    <property type="entry name" value="OB_HELZ2"/>
</dbReference>
<dbReference type="InterPro" id="IPR001900">
    <property type="entry name" value="RNase_II/R"/>
</dbReference>
<dbReference type="Pfam" id="PF13086">
    <property type="entry name" value="AAA_11"/>
    <property type="match status" value="1"/>
</dbReference>
<feature type="compositionally biased region" description="Basic residues" evidence="6">
    <location>
        <begin position="573"/>
        <end position="582"/>
    </location>
</feature>
<keyword evidence="5" id="KW-0067">ATP-binding</keyword>
<dbReference type="Pfam" id="PF00773">
    <property type="entry name" value="RNB"/>
    <property type="match status" value="1"/>
</dbReference>
<dbReference type="Pfam" id="PF13087">
    <property type="entry name" value="AAA_12"/>
    <property type="match status" value="1"/>
</dbReference>
<dbReference type="InterPro" id="IPR012340">
    <property type="entry name" value="NA-bd_OB-fold"/>
</dbReference>
<dbReference type="InterPro" id="IPR041677">
    <property type="entry name" value="DNA2/NAM7_AAA_11"/>
</dbReference>
<dbReference type="EMBL" id="JBJQND010000008">
    <property type="protein sequence ID" value="KAL3868502.1"/>
    <property type="molecule type" value="Genomic_DNA"/>
</dbReference>
<keyword evidence="3" id="KW-0378">Hydrolase</keyword>
<keyword evidence="9" id="KW-1185">Reference proteome</keyword>
<reference evidence="8 9" key="1">
    <citation type="submission" date="2024-11" db="EMBL/GenBank/DDBJ databases">
        <title>Chromosome-level genome assembly of the freshwater bivalve Anodonta woodiana.</title>
        <authorList>
            <person name="Chen X."/>
        </authorList>
    </citation>
    <scope>NUCLEOTIDE SEQUENCE [LARGE SCALE GENOMIC DNA]</scope>
    <source>
        <strain evidence="8">MN2024</strain>
        <tissue evidence="8">Gills</tissue>
    </source>
</reference>
<keyword evidence="4" id="KW-0347">Helicase</keyword>
<feature type="region of interest" description="Disordered" evidence="6">
    <location>
        <begin position="559"/>
        <end position="603"/>
    </location>
</feature>
<dbReference type="PANTHER" id="PTHR43788:SF16">
    <property type="entry name" value="HELICASE WITH ZINC FINGER 2"/>
    <property type="match status" value="1"/>
</dbReference>
<evidence type="ECO:0000256" key="5">
    <source>
        <dbReference type="ARBA" id="ARBA00022840"/>
    </source>
</evidence>
<feature type="region of interest" description="Disordered" evidence="6">
    <location>
        <begin position="1"/>
        <end position="44"/>
    </location>
</feature>
<feature type="region of interest" description="Disordered" evidence="6">
    <location>
        <begin position="98"/>
        <end position="119"/>
    </location>
</feature>
<feature type="domain" description="RNB" evidence="7">
    <location>
        <begin position="954"/>
        <end position="1318"/>
    </location>
</feature>
<organism evidence="8 9">
    <name type="scientific">Sinanodonta woodiana</name>
    <name type="common">Chinese pond mussel</name>
    <name type="synonym">Anodonta woodiana</name>
    <dbReference type="NCBI Taxonomy" id="1069815"/>
    <lineage>
        <taxon>Eukaryota</taxon>
        <taxon>Metazoa</taxon>
        <taxon>Spiralia</taxon>
        <taxon>Lophotrochozoa</taxon>
        <taxon>Mollusca</taxon>
        <taxon>Bivalvia</taxon>
        <taxon>Autobranchia</taxon>
        <taxon>Heteroconchia</taxon>
        <taxon>Palaeoheterodonta</taxon>
        <taxon>Unionida</taxon>
        <taxon>Unionoidea</taxon>
        <taxon>Unionidae</taxon>
        <taxon>Unioninae</taxon>
        <taxon>Sinanodonta</taxon>
    </lineage>
</organism>
<comment type="similarity">
    <text evidence="1">Belongs to the DNA2/NAM7 helicase family.</text>
</comment>
<dbReference type="FunFam" id="3.40.50.300:FF:001313">
    <property type="entry name" value="Helicase with zinc finger domain 2"/>
    <property type="match status" value="1"/>
</dbReference>
<feature type="compositionally biased region" description="Polar residues" evidence="6">
    <location>
        <begin position="1"/>
        <end position="11"/>
    </location>
</feature>
<dbReference type="SUPFAM" id="SSF50249">
    <property type="entry name" value="Nucleic acid-binding proteins"/>
    <property type="match status" value="2"/>
</dbReference>
<dbReference type="PANTHER" id="PTHR43788">
    <property type="entry name" value="DNA2/NAM7 HELICASE FAMILY MEMBER"/>
    <property type="match status" value="1"/>
</dbReference>
<accession>A0ABD3W3N7</accession>
<dbReference type="CDD" id="cd18808">
    <property type="entry name" value="SF1_C_Upf1"/>
    <property type="match status" value="1"/>
</dbReference>
<feature type="region of interest" description="Disordered" evidence="6">
    <location>
        <begin position="632"/>
        <end position="651"/>
    </location>
</feature>
<keyword evidence="2" id="KW-0547">Nucleotide-binding</keyword>